<dbReference type="Pfam" id="PF01521">
    <property type="entry name" value="Fe-S_biosyn"/>
    <property type="match status" value="1"/>
</dbReference>
<feature type="domain" description="Core" evidence="1">
    <location>
        <begin position="26"/>
        <end position="117"/>
    </location>
</feature>
<dbReference type="GO" id="GO:0005506">
    <property type="term" value="F:iron ion binding"/>
    <property type="evidence" value="ECO:0007669"/>
    <property type="project" value="TreeGrafter"/>
</dbReference>
<dbReference type="GO" id="GO:0051539">
    <property type="term" value="F:4 iron, 4 sulfur cluster binding"/>
    <property type="evidence" value="ECO:0007669"/>
    <property type="project" value="TreeGrafter"/>
</dbReference>
<evidence type="ECO:0000313" key="2">
    <source>
        <dbReference type="EMBL" id="ROR34796.1"/>
    </source>
</evidence>
<protein>
    <submittedName>
        <fullName evidence="2">Iron-sulfur cluster insertion protein</fullName>
    </submittedName>
</protein>
<reference evidence="2 3" key="1">
    <citation type="submission" date="2018-11" db="EMBL/GenBank/DDBJ databases">
        <title>Genomic Encyclopedia of Type Strains, Phase IV (KMG-IV): sequencing the most valuable type-strain genomes for metagenomic binning, comparative biology and taxonomic classification.</title>
        <authorList>
            <person name="Goeker M."/>
        </authorList>
    </citation>
    <scope>NUCLEOTIDE SEQUENCE [LARGE SCALE GENOMIC DNA]</scope>
    <source>
        <strain evidence="2 3">DSM 100275</strain>
    </source>
</reference>
<dbReference type="SUPFAM" id="SSF89360">
    <property type="entry name" value="HesB-like domain"/>
    <property type="match status" value="1"/>
</dbReference>
<dbReference type="GO" id="GO:0016226">
    <property type="term" value="P:iron-sulfur cluster assembly"/>
    <property type="evidence" value="ECO:0007669"/>
    <property type="project" value="InterPro"/>
</dbReference>
<dbReference type="Gene3D" id="2.60.300.12">
    <property type="entry name" value="HesB-like domain"/>
    <property type="match status" value="1"/>
</dbReference>
<proteinExistence type="predicted"/>
<dbReference type="InterPro" id="IPR035903">
    <property type="entry name" value="HesB-like_dom_sf"/>
</dbReference>
<dbReference type="InterPro" id="IPR016092">
    <property type="entry name" value="ATAP"/>
</dbReference>
<sequence>MSEQIEARAEAGAVVDFPRRIGDEDIRLTEAARVKLAQLLAEADEEIRGVRVFVSGGGCGGMTYGMTFTDTETPYDAALEKEGVTIYVDAVALNYLRGAEIDYVERPMGASFVFRNVFAAVGGSGACSACGAAGGGCA</sequence>
<name>A0A3N1Y7I4_9GAMM</name>
<dbReference type="AlphaFoldDB" id="A0A3N1Y7I4"/>
<evidence type="ECO:0000313" key="3">
    <source>
        <dbReference type="Proteomes" id="UP000276634"/>
    </source>
</evidence>
<keyword evidence="3" id="KW-1185">Reference proteome</keyword>
<dbReference type="NCBIfam" id="TIGR00049">
    <property type="entry name" value="iron-sulfur cluster assembly accessory protein"/>
    <property type="match status" value="1"/>
</dbReference>
<organism evidence="2 3">
    <name type="scientific">Inmirania thermothiophila</name>
    <dbReference type="NCBI Taxonomy" id="1750597"/>
    <lineage>
        <taxon>Bacteria</taxon>
        <taxon>Pseudomonadati</taxon>
        <taxon>Pseudomonadota</taxon>
        <taxon>Gammaproteobacteria</taxon>
        <taxon>Chromatiales</taxon>
        <taxon>Ectothiorhodospiraceae</taxon>
        <taxon>Inmirania</taxon>
    </lineage>
</organism>
<gene>
    <name evidence="2" type="ORF">EDC57_0700</name>
</gene>
<accession>A0A3N1Y7I4</accession>
<dbReference type="OrthoDB" id="5770208at2"/>
<dbReference type="RefSeq" id="WP_123400268.1">
    <property type="nucleotide sequence ID" value="NZ_RJVI01000001.1"/>
</dbReference>
<comment type="caution">
    <text evidence="2">The sequence shown here is derived from an EMBL/GenBank/DDBJ whole genome shotgun (WGS) entry which is preliminary data.</text>
</comment>
<dbReference type="InterPro" id="IPR000361">
    <property type="entry name" value="ATAP_core_dom"/>
</dbReference>
<dbReference type="Proteomes" id="UP000276634">
    <property type="component" value="Unassembled WGS sequence"/>
</dbReference>
<dbReference type="EMBL" id="RJVI01000001">
    <property type="protein sequence ID" value="ROR34796.1"/>
    <property type="molecule type" value="Genomic_DNA"/>
</dbReference>
<evidence type="ECO:0000259" key="1">
    <source>
        <dbReference type="Pfam" id="PF01521"/>
    </source>
</evidence>
<dbReference type="PANTHER" id="PTHR43011:SF1">
    <property type="entry name" value="IRON-SULFUR CLUSTER ASSEMBLY 2 HOMOLOG, MITOCHONDRIAL"/>
    <property type="match status" value="1"/>
</dbReference>
<dbReference type="GO" id="GO:0051537">
    <property type="term" value="F:2 iron, 2 sulfur cluster binding"/>
    <property type="evidence" value="ECO:0007669"/>
    <property type="project" value="UniProtKB-ARBA"/>
</dbReference>
<dbReference type="PANTHER" id="PTHR43011">
    <property type="entry name" value="IRON-SULFUR CLUSTER ASSEMBLY 2 HOMOLOG, MITOCHONDRIAL"/>
    <property type="match status" value="1"/>
</dbReference>